<proteinExistence type="inferred from homology"/>
<reference evidence="14" key="1">
    <citation type="journal article" date="2022" name="Plant J.">
        <title>Strategies of tolerance reflected in two North American maple genomes.</title>
        <authorList>
            <person name="McEvoy S.L."/>
            <person name="Sezen U.U."/>
            <person name="Trouern-Trend A."/>
            <person name="McMahon S.M."/>
            <person name="Schaberg P.G."/>
            <person name="Yang J."/>
            <person name="Wegrzyn J.L."/>
            <person name="Swenson N.G."/>
        </authorList>
    </citation>
    <scope>NUCLEOTIDE SEQUENCE</scope>
    <source>
        <strain evidence="14">91603</strain>
    </source>
</reference>
<dbReference type="PANTHER" id="PTHR27000:SF805">
    <property type="entry name" value="NON-SPECIFIC SERINE_THREONINE PROTEIN KINASE"/>
    <property type="match status" value="1"/>
</dbReference>
<evidence type="ECO:0000256" key="10">
    <source>
        <dbReference type="ARBA" id="ARBA00023136"/>
    </source>
</evidence>
<gene>
    <name evidence="14" type="ORF">LWI28_015535</name>
</gene>
<accession>A0AAD5IEG4</accession>
<dbReference type="PANTHER" id="PTHR27000">
    <property type="entry name" value="LEUCINE-RICH REPEAT RECEPTOR-LIKE PROTEIN KINASE FAMILY PROTEIN-RELATED"/>
    <property type="match status" value="1"/>
</dbReference>
<evidence type="ECO:0000256" key="4">
    <source>
        <dbReference type="ARBA" id="ARBA00022692"/>
    </source>
</evidence>
<protein>
    <recommendedName>
        <fullName evidence="13">HIRAN domain-containing protein</fullName>
    </recommendedName>
</protein>
<dbReference type="GO" id="GO:0003676">
    <property type="term" value="F:nucleic acid binding"/>
    <property type="evidence" value="ECO:0007669"/>
    <property type="project" value="InterPro"/>
</dbReference>
<evidence type="ECO:0000256" key="5">
    <source>
        <dbReference type="ARBA" id="ARBA00022723"/>
    </source>
</evidence>
<keyword evidence="7" id="KW-0677">Repeat</keyword>
<dbReference type="GO" id="GO:0016020">
    <property type="term" value="C:membrane"/>
    <property type="evidence" value="ECO:0007669"/>
    <property type="project" value="UniProtKB-SubCell"/>
</dbReference>
<dbReference type="AlphaFoldDB" id="A0AAD5IEG4"/>
<dbReference type="Pfam" id="PF13306">
    <property type="entry name" value="LRR_5"/>
    <property type="match status" value="1"/>
</dbReference>
<evidence type="ECO:0000313" key="15">
    <source>
        <dbReference type="Proteomes" id="UP001064489"/>
    </source>
</evidence>
<keyword evidence="11" id="KW-0675">Receptor</keyword>
<dbReference type="InterPro" id="IPR001611">
    <property type="entry name" value="Leu-rich_rpt"/>
</dbReference>
<evidence type="ECO:0000256" key="12">
    <source>
        <dbReference type="ARBA" id="ARBA00023180"/>
    </source>
</evidence>
<keyword evidence="3" id="KW-0433">Leucine-rich repeat</keyword>
<evidence type="ECO:0000256" key="9">
    <source>
        <dbReference type="ARBA" id="ARBA00022989"/>
    </source>
</evidence>
<dbReference type="SUPFAM" id="SSF52058">
    <property type="entry name" value="L domain-like"/>
    <property type="match status" value="1"/>
</dbReference>
<dbReference type="Pfam" id="PF00560">
    <property type="entry name" value="LRR_1"/>
    <property type="match status" value="1"/>
</dbReference>
<dbReference type="Gene3D" id="3.30.70.2330">
    <property type="match status" value="1"/>
</dbReference>
<evidence type="ECO:0000256" key="7">
    <source>
        <dbReference type="ARBA" id="ARBA00022737"/>
    </source>
</evidence>
<name>A0AAD5IEG4_ACENE</name>
<keyword evidence="6" id="KW-0732">Signal</keyword>
<evidence type="ECO:0000256" key="3">
    <source>
        <dbReference type="ARBA" id="ARBA00022614"/>
    </source>
</evidence>
<dbReference type="EMBL" id="JAJSOW010000106">
    <property type="protein sequence ID" value="KAI9161220.1"/>
    <property type="molecule type" value="Genomic_DNA"/>
</dbReference>
<dbReference type="SMART" id="SM00369">
    <property type="entry name" value="LRR_TYP"/>
    <property type="match status" value="6"/>
</dbReference>
<keyword evidence="9" id="KW-1133">Transmembrane helix</keyword>
<evidence type="ECO:0000256" key="6">
    <source>
        <dbReference type="ARBA" id="ARBA00022729"/>
    </source>
</evidence>
<dbReference type="InterPro" id="IPR003591">
    <property type="entry name" value="Leu-rich_rpt_typical-subtyp"/>
</dbReference>
<dbReference type="Pfam" id="PF08797">
    <property type="entry name" value="HIRAN"/>
    <property type="match status" value="1"/>
</dbReference>
<dbReference type="FunFam" id="3.80.10.10:FF:000041">
    <property type="entry name" value="LRR receptor-like serine/threonine-protein kinase ERECTA"/>
    <property type="match status" value="1"/>
</dbReference>
<dbReference type="Proteomes" id="UP001064489">
    <property type="component" value="Chromosome 2"/>
</dbReference>
<evidence type="ECO:0000256" key="1">
    <source>
        <dbReference type="ARBA" id="ARBA00004479"/>
    </source>
</evidence>
<dbReference type="PRINTS" id="PR00019">
    <property type="entry name" value="LEURICHRPT"/>
</dbReference>
<evidence type="ECO:0000256" key="2">
    <source>
        <dbReference type="ARBA" id="ARBA00009592"/>
    </source>
</evidence>
<keyword evidence="10" id="KW-0472">Membrane</keyword>
<keyword evidence="15" id="KW-1185">Reference proteome</keyword>
<organism evidence="14 15">
    <name type="scientific">Acer negundo</name>
    <name type="common">Box elder</name>
    <dbReference type="NCBI Taxonomy" id="4023"/>
    <lineage>
        <taxon>Eukaryota</taxon>
        <taxon>Viridiplantae</taxon>
        <taxon>Streptophyta</taxon>
        <taxon>Embryophyta</taxon>
        <taxon>Tracheophyta</taxon>
        <taxon>Spermatophyta</taxon>
        <taxon>Magnoliopsida</taxon>
        <taxon>eudicotyledons</taxon>
        <taxon>Gunneridae</taxon>
        <taxon>Pentapetalae</taxon>
        <taxon>rosids</taxon>
        <taxon>malvids</taxon>
        <taxon>Sapindales</taxon>
        <taxon>Sapindaceae</taxon>
        <taxon>Hippocastanoideae</taxon>
        <taxon>Acereae</taxon>
        <taxon>Acer</taxon>
    </lineage>
</organism>
<keyword evidence="5" id="KW-0479">Metal-binding</keyword>
<dbReference type="GO" id="GO:0008270">
    <property type="term" value="F:zinc ion binding"/>
    <property type="evidence" value="ECO:0007669"/>
    <property type="project" value="InterPro"/>
</dbReference>
<keyword evidence="12" id="KW-0325">Glycoprotein</keyword>
<evidence type="ECO:0000256" key="8">
    <source>
        <dbReference type="ARBA" id="ARBA00022801"/>
    </source>
</evidence>
<keyword evidence="4" id="KW-0812">Transmembrane</keyword>
<dbReference type="InterPro" id="IPR026906">
    <property type="entry name" value="LRR_5"/>
</dbReference>
<keyword evidence="8" id="KW-0378">Hydrolase</keyword>
<evidence type="ECO:0000259" key="13">
    <source>
        <dbReference type="Pfam" id="PF08797"/>
    </source>
</evidence>
<dbReference type="InterPro" id="IPR032675">
    <property type="entry name" value="LRR_dom_sf"/>
</dbReference>
<sequence>MTSLRYLDLSGDNLKGPIPQYVFSNMTFLLYLDLSNNNLQGPIPQYVFSNMTFLRYLDLSGNNLQGPISQYAFSNMTFLHCLDLSSNSIQGPIPKYAFSNTTSLRHIDLNKNQIDGIDAEAFTNICSLKTLGLESNSLIVQLSDLLFNLSDCTKKALKSLTLDDNMLCGSLPDFTEFISLKELDISYNRLNAITPTSIGQPLKLELLDISSNSLEGRESLIRLICKRRRFLPNRDSLLSSPIQCSFNLCSDKNGAANPTPSPLVTCAVCAINVPGDDSVINSYLDACLSRGTKCKLYQRTLPQFNFSAQSKVHIQCIETDLSRTDVVWESPGEILPHSAFCGSPDYVLVEENDINHCDGSHMNFKSVKKTNIGGSTETPINHQRIHCQNHVSSSSLNSKVPKLDVDVNIDDISGATLQTFIVGRRFSDEKGISFGAHITLLREPHNVKDPNAIKVLSVHSGCCKALGYLPRELSQYCHL</sequence>
<evidence type="ECO:0000256" key="11">
    <source>
        <dbReference type="ARBA" id="ARBA00023170"/>
    </source>
</evidence>
<evidence type="ECO:0000313" key="14">
    <source>
        <dbReference type="EMBL" id="KAI9161220.1"/>
    </source>
</evidence>
<comment type="similarity">
    <text evidence="2">Belongs to the RLP family.</text>
</comment>
<comment type="caution">
    <text evidence="14">The sequence shown here is derived from an EMBL/GenBank/DDBJ whole genome shotgun (WGS) entry which is preliminary data.</text>
</comment>
<dbReference type="Gene3D" id="3.80.10.10">
    <property type="entry name" value="Ribonuclease Inhibitor"/>
    <property type="match status" value="2"/>
</dbReference>
<comment type="subcellular location">
    <subcellularLocation>
        <location evidence="1">Membrane</location>
        <topology evidence="1">Single-pass type I membrane protein</topology>
    </subcellularLocation>
</comment>
<feature type="domain" description="HIRAN" evidence="13">
    <location>
        <begin position="416"/>
        <end position="475"/>
    </location>
</feature>
<dbReference type="GO" id="GO:0016818">
    <property type="term" value="F:hydrolase activity, acting on acid anhydrides, in phosphorus-containing anhydrides"/>
    <property type="evidence" value="ECO:0007669"/>
    <property type="project" value="InterPro"/>
</dbReference>
<dbReference type="InterPro" id="IPR014905">
    <property type="entry name" value="HIRAN"/>
</dbReference>
<reference evidence="14" key="2">
    <citation type="submission" date="2023-02" db="EMBL/GenBank/DDBJ databases">
        <authorList>
            <person name="Swenson N.G."/>
            <person name="Wegrzyn J.L."/>
            <person name="Mcevoy S.L."/>
        </authorList>
    </citation>
    <scope>NUCLEOTIDE SEQUENCE</scope>
    <source>
        <strain evidence="14">91603</strain>
        <tissue evidence="14">Leaf</tissue>
    </source>
</reference>